<keyword evidence="3 5" id="KW-0067">ATP-binding</keyword>
<protein>
    <submittedName>
        <fullName evidence="5">Oligopeptide ABC transporter ATP-binding protein</fullName>
    </submittedName>
</protein>
<proteinExistence type="predicted"/>
<dbReference type="Pfam" id="PF00005">
    <property type="entry name" value="ABC_tran"/>
    <property type="match status" value="1"/>
</dbReference>
<organism evidence="5 6">
    <name type="scientific">Desulfosarcina widdelii</name>
    <dbReference type="NCBI Taxonomy" id="947919"/>
    <lineage>
        <taxon>Bacteria</taxon>
        <taxon>Pseudomonadati</taxon>
        <taxon>Thermodesulfobacteriota</taxon>
        <taxon>Desulfobacteria</taxon>
        <taxon>Desulfobacterales</taxon>
        <taxon>Desulfosarcinaceae</taxon>
        <taxon>Desulfosarcina</taxon>
    </lineage>
</organism>
<gene>
    <name evidence="5" type="ORF">DSCW_37740</name>
</gene>
<dbReference type="Gene3D" id="3.40.50.300">
    <property type="entry name" value="P-loop containing nucleotide triphosphate hydrolases"/>
    <property type="match status" value="1"/>
</dbReference>
<accession>A0A5K7ZJW9</accession>
<evidence type="ECO:0000313" key="6">
    <source>
        <dbReference type="Proteomes" id="UP000427769"/>
    </source>
</evidence>
<dbReference type="CDD" id="cd03257">
    <property type="entry name" value="ABC_NikE_OppD_transporters"/>
    <property type="match status" value="1"/>
</dbReference>
<dbReference type="GO" id="GO:0016887">
    <property type="term" value="F:ATP hydrolysis activity"/>
    <property type="evidence" value="ECO:0007669"/>
    <property type="project" value="InterPro"/>
</dbReference>
<reference evidence="5 6" key="1">
    <citation type="submission" date="2019-11" db="EMBL/GenBank/DDBJ databases">
        <title>Comparative genomics of hydrocarbon-degrading Desulfosarcina strains.</title>
        <authorList>
            <person name="Watanabe M."/>
            <person name="Kojima H."/>
            <person name="Fukui M."/>
        </authorList>
    </citation>
    <scope>NUCLEOTIDE SEQUENCE [LARGE SCALE GENOMIC DNA]</scope>
    <source>
        <strain evidence="5 6">PP31</strain>
    </source>
</reference>
<dbReference type="InterPro" id="IPR003593">
    <property type="entry name" value="AAA+_ATPase"/>
</dbReference>
<dbReference type="Pfam" id="PF08352">
    <property type="entry name" value="oligo_HPY"/>
    <property type="match status" value="1"/>
</dbReference>
<dbReference type="GO" id="GO:0015833">
    <property type="term" value="P:peptide transport"/>
    <property type="evidence" value="ECO:0007669"/>
    <property type="project" value="InterPro"/>
</dbReference>
<dbReference type="AlphaFoldDB" id="A0A5K7ZJW9"/>
<sequence>MSTSGAAPILSMRDVTKTYSAGGSLLGKSTGRVVALDRLSLDIRTGEIFGLVGESGSGKTTASRLIVGLETPDEGRIRFDGRNCTGLKGKDRRAFARQVQVIFQDPYQSLNSHLSIFETICEPLVIHGIGDRRSRRTQACEALETAGLTPPEDYLDRYPHQLSGGQRQRVAIARAMVLRPRLLIADEPTSMLDASISFQIFQLLNRLKTQFGVTMLFITHSLAAARNLCDRVGVIYRGCLVEQGTARETILHPRHPYTKALLDAHPRFGCSGKQGYGTLLENERPRPKTDHCPFYTRCRPAVDTTCDLQAPMLKPLDDGHQVACFLF</sequence>
<evidence type="ECO:0000256" key="2">
    <source>
        <dbReference type="ARBA" id="ARBA00022741"/>
    </source>
</evidence>
<evidence type="ECO:0000256" key="3">
    <source>
        <dbReference type="ARBA" id="ARBA00022840"/>
    </source>
</evidence>
<evidence type="ECO:0000256" key="1">
    <source>
        <dbReference type="ARBA" id="ARBA00022448"/>
    </source>
</evidence>
<keyword evidence="1" id="KW-0813">Transport</keyword>
<dbReference type="InterPro" id="IPR050319">
    <property type="entry name" value="ABC_transp_ATP-bind"/>
</dbReference>
<dbReference type="OrthoDB" id="9809450at2"/>
<dbReference type="RefSeq" id="WP_155305189.1">
    <property type="nucleotide sequence ID" value="NZ_AP021875.1"/>
</dbReference>
<feature type="domain" description="ABC transporter" evidence="4">
    <location>
        <begin position="10"/>
        <end position="262"/>
    </location>
</feature>
<dbReference type="NCBIfam" id="TIGR01727">
    <property type="entry name" value="oligo_HPY"/>
    <property type="match status" value="1"/>
</dbReference>
<dbReference type="SMART" id="SM00382">
    <property type="entry name" value="AAA"/>
    <property type="match status" value="1"/>
</dbReference>
<dbReference type="PROSITE" id="PS00211">
    <property type="entry name" value="ABC_TRANSPORTER_1"/>
    <property type="match status" value="1"/>
</dbReference>
<dbReference type="EMBL" id="AP021875">
    <property type="protein sequence ID" value="BBO76357.1"/>
    <property type="molecule type" value="Genomic_DNA"/>
</dbReference>
<dbReference type="InterPro" id="IPR027417">
    <property type="entry name" value="P-loop_NTPase"/>
</dbReference>
<keyword evidence="2" id="KW-0547">Nucleotide-binding</keyword>
<dbReference type="SUPFAM" id="SSF52540">
    <property type="entry name" value="P-loop containing nucleoside triphosphate hydrolases"/>
    <property type="match status" value="1"/>
</dbReference>
<dbReference type="InterPro" id="IPR017871">
    <property type="entry name" value="ABC_transporter-like_CS"/>
</dbReference>
<dbReference type="PROSITE" id="PS50893">
    <property type="entry name" value="ABC_TRANSPORTER_2"/>
    <property type="match status" value="1"/>
</dbReference>
<dbReference type="GO" id="GO:0005524">
    <property type="term" value="F:ATP binding"/>
    <property type="evidence" value="ECO:0007669"/>
    <property type="project" value="UniProtKB-KW"/>
</dbReference>
<dbReference type="Proteomes" id="UP000427769">
    <property type="component" value="Chromosome"/>
</dbReference>
<evidence type="ECO:0000313" key="5">
    <source>
        <dbReference type="EMBL" id="BBO76357.1"/>
    </source>
</evidence>
<dbReference type="InterPro" id="IPR003439">
    <property type="entry name" value="ABC_transporter-like_ATP-bd"/>
</dbReference>
<dbReference type="GO" id="GO:0055085">
    <property type="term" value="P:transmembrane transport"/>
    <property type="evidence" value="ECO:0007669"/>
    <property type="project" value="UniProtKB-ARBA"/>
</dbReference>
<evidence type="ECO:0000259" key="4">
    <source>
        <dbReference type="PROSITE" id="PS50893"/>
    </source>
</evidence>
<dbReference type="KEGG" id="dwd:DSCW_37740"/>
<dbReference type="PANTHER" id="PTHR43776:SF8">
    <property type="entry name" value="ABC TRANSPORTER, ATP-BINDING PROTEIN"/>
    <property type="match status" value="1"/>
</dbReference>
<dbReference type="PANTHER" id="PTHR43776">
    <property type="entry name" value="TRANSPORT ATP-BINDING PROTEIN"/>
    <property type="match status" value="1"/>
</dbReference>
<keyword evidence="6" id="KW-1185">Reference proteome</keyword>
<name>A0A5K7ZJW9_9BACT</name>
<dbReference type="InterPro" id="IPR013563">
    <property type="entry name" value="Oligopep_ABC_C"/>
</dbReference>